<evidence type="ECO:0000256" key="1">
    <source>
        <dbReference type="ARBA" id="ARBA00023242"/>
    </source>
</evidence>
<comment type="caution">
    <text evidence="2">The sequence shown here is derived from an EMBL/GenBank/DDBJ whole genome shotgun (WGS) entry which is preliminary data.</text>
</comment>
<dbReference type="AlphaFoldDB" id="A0A8H6B8N5"/>
<dbReference type="Proteomes" id="UP000568158">
    <property type="component" value="Unassembled WGS sequence"/>
</dbReference>
<protein>
    <submittedName>
        <fullName evidence="2">Uncharacterized protein</fullName>
    </submittedName>
</protein>
<sequence>MRQKRAKAYRKQMNVYKMTFKFKPPIQVLVDSDAILEAQKLSLTSIKESPWTVQMETKLFITQCCINHLYNSGNQEAIDIAKTMEKEDVIMMKRKLQTIAFHL</sequence>
<evidence type="ECO:0000313" key="3">
    <source>
        <dbReference type="Proteomes" id="UP000568158"/>
    </source>
</evidence>
<evidence type="ECO:0000313" key="2">
    <source>
        <dbReference type="EMBL" id="KAF6006724.1"/>
    </source>
</evidence>
<accession>A0A8H6B8N5</accession>
<dbReference type="EMBL" id="JABCYN010000047">
    <property type="protein sequence ID" value="KAF6006724.1"/>
    <property type="molecule type" value="Genomic_DNA"/>
</dbReference>
<dbReference type="GO" id="GO:0032040">
    <property type="term" value="C:small-subunit processome"/>
    <property type="evidence" value="ECO:0007669"/>
    <property type="project" value="InterPro"/>
</dbReference>
<reference evidence="2 3" key="1">
    <citation type="journal article" date="2020" name="Appl. Microbiol. Biotechnol.">
        <title>Targeted gene deletion in Brettanomyces bruxellensis with an expression-free CRISPR-Cas9 system.</title>
        <authorList>
            <person name="Varela C."/>
            <person name="Bartel C."/>
            <person name="Onetto C."/>
            <person name="Borneman A."/>
        </authorList>
    </citation>
    <scope>NUCLEOTIDE SEQUENCE [LARGE SCALE GENOMIC DNA]</scope>
    <source>
        <strain evidence="2 3">AWRI1613</strain>
    </source>
</reference>
<gene>
    <name evidence="2" type="ORF">HII12_004917</name>
</gene>
<proteinExistence type="predicted"/>
<dbReference type="InterPro" id="IPR006984">
    <property type="entry name" value="Fcf1/UTP23"/>
</dbReference>
<dbReference type="PANTHER" id="PTHR12416">
    <property type="entry name" value="RRNA-PROCESSING PROTEIN UTP23 HOMOLOG"/>
    <property type="match status" value="1"/>
</dbReference>
<dbReference type="Gene3D" id="3.40.50.1010">
    <property type="entry name" value="5'-nuclease"/>
    <property type="match status" value="1"/>
</dbReference>
<organism evidence="2 3">
    <name type="scientific">Dekkera bruxellensis</name>
    <name type="common">Brettanomyces custersii</name>
    <dbReference type="NCBI Taxonomy" id="5007"/>
    <lineage>
        <taxon>Eukaryota</taxon>
        <taxon>Fungi</taxon>
        <taxon>Dikarya</taxon>
        <taxon>Ascomycota</taxon>
        <taxon>Saccharomycotina</taxon>
        <taxon>Pichiomycetes</taxon>
        <taxon>Pichiales</taxon>
        <taxon>Pichiaceae</taxon>
        <taxon>Brettanomyces</taxon>
    </lineage>
</organism>
<dbReference type="Pfam" id="PF04900">
    <property type="entry name" value="Fcf1"/>
    <property type="match status" value="1"/>
</dbReference>
<name>A0A8H6B8N5_DEKBR</name>
<keyword evidence="1" id="KW-0539">Nucleus</keyword>